<comment type="caution">
    <text evidence="6">The sequence shown here is derived from an EMBL/GenBank/DDBJ whole genome shotgun (WGS) entry which is preliminary data.</text>
</comment>
<dbReference type="PROSITE" id="PS50293">
    <property type="entry name" value="TPR_REGION"/>
    <property type="match status" value="1"/>
</dbReference>
<evidence type="ECO:0000256" key="3">
    <source>
        <dbReference type="PROSITE-ProRule" id="PRU00339"/>
    </source>
</evidence>
<feature type="repeat" description="TPR" evidence="3">
    <location>
        <begin position="856"/>
        <end position="889"/>
    </location>
</feature>
<organism evidence="6 7">
    <name type="scientific">Rotaria socialis</name>
    <dbReference type="NCBI Taxonomy" id="392032"/>
    <lineage>
        <taxon>Eukaryota</taxon>
        <taxon>Metazoa</taxon>
        <taxon>Spiralia</taxon>
        <taxon>Gnathifera</taxon>
        <taxon>Rotifera</taxon>
        <taxon>Eurotatoria</taxon>
        <taxon>Bdelloidea</taxon>
        <taxon>Philodinida</taxon>
        <taxon>Philodinidae</taxon>
        <taxon>Rotaria</taxon>
    </lineage>
</organism>
<dbReference type="InterPro" id="IPR003540">
    <property type="entry name" value="ADP-ribosyltransferase"/>
</dbReference>
<feature type="repeat" description="TPR" evidence="3">
    <location>
        <begin position="562"/>
        <end position="595"/>
    </location>
</feature>
<dbReference type="SUPFAM" id="SSF48452">
    <property type="entry name" value="TPR-like"/>
    <property type="match status" value="3"/>
</dbReference>
<dbReference type="InterPro" id="IPR011990">
    <property type="entry name" value="TPR-like_helical_dom_sf"/>
</dbReference>
<dbReference type="SUPFAM" id="SSF81901">
    <property type="entry name" value="HCP-like"/>
    <property type="match status" value="1"/>
</dbReference>
<feature type="repeat" description="TPR" evidence="3">
    <location>
        <begin position="814"/>
        <end position="847"/>
    </location>
</feature>
<feature type="compositionally biased region" description="Basic and acidic residues" evidence="4">
    <location>
        <begin position="1"/>
        <end position="24"/>
    </location>
</feature>
<dbReference type="Pfam" id="PF13181">
    <property type="entry name" value="TPR_8"/>
    <property type="match status" value="2"/>
</dbReference>
<gene>
    <name evidence="6" type="ORF">TIS948_LOCUS5659</name>
</gene>
<reference evidence="6" key="1">
    <citation type="submission" date="2021-02" db="EMBL/GenBank/DDBJ databases">
        <authorList>
            <person name="Nowell W R."/>
        </authorList>
    </citation>
    <scope>NUCLEOTIDE SEQUENCE</scope>
</reference>
<dbReference type="Gene3D" id="3.90.176.10">
    <property type="entry name" value="Toxin ADP-ribosyltransferase, Chain A, domain 1"/>
    <property type="match status" value="1"/>
</dbReference>
<keyword evidence="1" id="KW-0677">Repeat</keyword>
<feature type="repeat" description="TPR" evidence="3">
    <location>
        <begin position="688"/>
        <end position="721"/>
    </location>
</feature>
<dbReference type="InterPro" id="IPR019734">
    <property type="entry name" value="TPR_rpt"/>
</dbReference>
<dbReference type="Proteomes" id="UP000663825">
    <property type="component" value="Unassembled WGS sequence"/>
</dbReference>
<feature type="repeat" description="TPR" evidence="3">
    <location>
        <begin position="646"/>
        <end position="679"/>
    </location>
</feature>
<evidence type="ECO:0000313" key="7">
    <source>
        <dbReference type="Proteomes" id="UP000663825"/>
    </source>
</evidence>
<feature type="repeat" description="TPR" evidence="3">
    <location>
        <begin position="478"/>
        <end position="511"/>
    </location>
</feature>
<evidence type="ECO:0000256" key="2">
    <source>
        <dbReference type="ARBA" id="ARBA00022803"/>
    </source>
</evidence>
<accession>A0A817MB86</accession>
<feature type="repeat" description="TPR" evidence="3">
    <location>
        <begin position="441"/>
        <end position="474"/>
    </location>
</feature>
<sequence length="994" mass="113995">MNSADENERIQEMSRPERDSDTHAIRSLVPTRTRRRIIQNYMLVWLDTSIDESQEEFRKSLANLQCIFNTIDIFIDVDQCIEFLKQSCDEKIFLIVSDVLSQTFVPLVHDLPQLDSIFIFFENKMSHEYMINKWSKVRDNSSQIDLICKSLRYATNLVDQNSVSVSIISGNAASSNQNLIQIDPTFLYTQLLKEILLEINFDESHSIPEFIEFSRSRCIGNSTELNKIEQFEHGYHDHAPIWWYTFECSFLYRALNRALGHLELDTLLKMGFFIHDLHQHIVQLHNEQQQLSDSHTASSFLVYRGQGLSTEDFDKLKNSEGGLISFNNFLSTSLEQQVALEFIERVRAKAEKIPVLFVMTVDPKTTMSTTSPFALIDQVSCFENEREILFSMNSVFRIDETKEMDGINRGLWQVKLTLTGSDSDPQFAALINCLRAENTGSTGWTRLGELLIKLSKYDKAAELYKALIETTTDEKWNAHYYYMLGLVEFARGAYAESISLYEKALEIFLKDLTPNDTNLASAYNNIGLVYATISDYPKALTFYKKALEKKQKILPLNHPNLTSTYNNIGLVYYNLCDYTKALSFYEISVEIQKIALPSYHPDLAKSYRCIAMAYHKLGHFTKSLEYYDKTIDIQKKSLPPNHPEIATSLNTTGEVYRDMGDYLKALSCYKQALEMKEKSLSSSDPELVSSYASMGDVNLKMGDYSTALSCYEKAMEIQEKYFPSNHPVFAAACMNMGNVNCCMGNYSIAISFYEKSIEIHKKILTPNQHDLVSCYYNIGILYHNMGNYAAALSFLKPCLEMQDTLLVKEQLTYAFVYHGLGRVYQSMNDYTTSMVFYQKALAIRESMLSSKHPDLATAYNSIGDIHRLSGQYELALSFHRKALDIQQNAVCNELETATTCNSLAETLREMQDYTSALVYYEMTLKIREKLLPKLHVDLAVVHHSLAQIYYANKQYCSAMEHVKLALEIVQQSLPENHPYMLSYTETLQKVQKAL</sequence>
<evidence type="ECO:0000256" key="4">
    <source>
        <dbReference type="SAM" id="MobiDB-lite"/>
    </source>
</evidence>
<dbReference type="PANTHER" id="PTHR45641">
    <property type="entry name" value="TETRATRICOPEPTIDE REPEAT PROTEIN (AFU_ORTHOLOGUE AFUA_6G03870)"/>
    <property type="match status" value="1"/>
</dbReference>
<evidence type="ECO:0000313" key="6">
    <source>
        <dbReference type="EMBL" id="CAF3080751.1"/>
    </source>
</evidence>
<evidence type="ECO:0000259" key="5">
    <source>
        <dbReference type="Pfam" id="PF03496"/>
    </source>
</evidence>
<feature type="repeat" description="TPR" evidence="3">
    <location>
        <begin position="772"/>
        <end position="805"/>
    </location>
</feature>
<dbReference type="PROSITE" id="PS51996">
    <property type="entry name" value="TR_MART"/>
    <property type="match status" value="1"/>
</dbReference>
<dbReference type="EMBL" id="CAJNXB010000664">
    <property type="protein sequence ID" value="CAF3080751.1"/>
    <property type="molecule type" value="Genomic_DNA"/>
</dbReference>
<name>A0A817MB86_9BILA</name>
<feature type="domain" description="ADP ribosyltransferase" evidence="5">
    <location>
        <begin position="288"/>
        <end position="410"/>
    </location>
</feature>
<dbReference type="AlphaFoldDB" id="A0A817MB86"/>
<feature type="repeat" description="TPR" evidence="3">
    <location>
        <begin position="520"/>
        <end position="553"/>
    </location>
</feature>
<dbReference type="SUPFAM" id="SSF56399">
    <property type="entry name" value="ADP-ribosylation"/>
    <property type="match status" value="1"/>
</dbReference>
<dbReference type="Gene3D" id="1.25.40.10">
    <property type="entry name" value="Tetratricopeptide repeat domain"/>
    <property type="match status" value="5"/>
</dbReference>
<feature type="region of interest" description="Disordered" evidence="4">
    <location>
        <begin position="1"/>
        <end position="25"/>
    </location>
</feature>
<proteinExistence type="predicted"/>
<dbReference type="Pfam" id="PF03496">
    <property type="entry name" value="ADPrib_exo_Tox"/>
    <property type="match status" value="1"/>
</dbReference>
<dbReference type="PROSITE" id="PS50005">
    <property type="entry name" value="TPR"/>
    <property type="match status" value="10"/>
</dbReference>
<dbReference type="GO" id="GO:0005576">
    <property type="term" value="C:extracellular region"/>
    <property type="evidence" value="ECO:0007669"/>
    <property type="project" value="InterPro"/>
</dbReference>
<dbReference type="SMART" id="SM00028">
    <property type="entry name" value="TPR"/>
    <property type="match status" value="13"/>
</dbReference>
<feature type="repeat" description="TPR" evidence="3">
    <location>
        <begin position="604"/>
        <end position="637"/>
    </location>
</feature>
<evidence type="ECO:0000256" key="1">
    <source>
        <dbReference type="ARBA" id="ARBA00022737"/>
    </source>
</evidence>
<keyword evidence="2 3" id="KW-0802">TPR repeat</keyword>
<dbReference type="Pfam" id="PF13424">
    <property type="entry name" value="TPR_12"/>
    <property type="match status" value="5"/>
</dbReference>
<dbReference type="OrthoDB" id="19588at2759"/>
<protein>
    <recommendedName>
        <fullName evidence="5">ADP ribosyltransferase domain-containing protein</fullName>
    </recommendedName>
</protein>
<dbReference type="PANTHER" id="PTHR45641:SF19">
    <property type="entry name" value="NEPHROCYSTIN-3"/>
    <property type="match status" value="1"/>
</dbReference>